<dbReference type="AlphaFoldDB" id="X1TQP6"/>
<organism evidence="2">
    <name type="scientific">marine sediment metagenome</name>
    <dbReference type="NCBI Taxonomy" id="412755"/>
    <lineage>
        <taxon>unclassified sequences</taxon>
        <taxon>metagenomes</taxon>
        <taxon>ecological metagenomes</taxon>
    </lineage>
</organism>
<dbReference type="GO" id="GO:0052592">
    <property type="term" value="F:oxidoreductase activity, acting on CH or CH2 groups, with an iron-sulfur protein as acceptor"/>
    <property type="evidence" value="ECO:0007669"/>
    <property type="project" value="TreeGrafter"/>
</dbReference>
<dbReference type="PANTHER" id="PTHR31332">
    <property type="entry name" value="7-HYDROXYMETHYL CHLOROPHYLL A REDUCTASE, CHLOROPLASTIC"/>
    <property type="match status" value="1"/>
</dbReference>
<dbReference type="Pfam" id="PF04432">
    <property type="entry name" value="FrhB_FdhB_C"/>
    <property type="match status" value="1"/>
</dbReference>
<dbReference type="EMBL" id="BARW01008256">
    <property type="protein sequence ID" value="GAI82364.1"/>
    <property type="molecule type" value="Genomic_DNA"/>
</dbReference>
<sequence length="81" mass="9014">ASCQYCKDYSAEFADISVGSVGKPEEGWNSVIIRTDVGKKLFDEGVSARKIILSNTVDLSKIKKEALKKKSKIMNILDNYQ</sequence>
<accession>X1TQP6</accession>
<feature type="domain" description="Coenzyme F420 hydrogenase/dehydrogenase beta subunit C-terminal" evidence="1">
    <location>
        <begin position="2"/>
        <end position="56"/>
    </location>
</feature>
<dbReference type="InterPro" id="IPR007525">
    <property type="entry name" value="FrhB_FdhB_C"/>
</dbReference>
<reference evidence="2" key="1">
    <citation type="journal article" date="2014" name="Front. Microbiol.">
        <title>High frequency of phylogenetically diverse reductive dehalogenase-homologous genes in deep subseafloor sedimentary metagenomes.</title>
        <authorList>
            <person name="Kawai M."/>
            <person name="Futagami T."/>
            <person name="Toyoda A."/>
            <person name="Takaki Y."/>
            <person name="Nishi S."/>
            <person name="Hori S."/>
            <person name="Arai W."/>
            <person name="Tsubouchi T."/>
            <person name="Morono Y."/>
            <person name="Uchiyama I."/>
            <person name="Ito T."/>
            <person name="Fujiyama A."/>
            <person name="Inagaki F."/>
            <person name="Takami H."/>
        </authorList>
    </citation>
    <scope>NUCLEOTIDE SEQUENCE</scope>
    <source>
        <strain evidence="2">Expedition CK06-06</strain>
    </source>
</reference>
<dbReference type="InterPro" id="IPR045220">
    <property type="entry name" value="FRHB/FDHB/HCAR-like"/>
</dbReference>
<name>X1TQP6_9ZZZZ</name>
<evidence type="ECO:0000259" key="1">
    <source>
        <dbReference type="Pfam" id="PF04432"/>
    </source>
</evidence>
<comment type="caution">
    <text evidence="2">The sequence shown here is derived from an EMBL/GenBank/DDBJ whole genome shotgun (WGS) entry which is preliminary data.</text>
</comment>
<protein>
    <recommendedName>
        <fullName evidence="1">Coenzyme F420 hydrogenase/dehydrogenase beta subunit C-terminal domain-containing protein</fullName>
    </recommendedName>
</protein>
<evidence type="ECO:0000313" key="2">
    <source>
        <dbReference type="EMBL" id="GAI82364.1"/>
    </source>
</evidence>
<gene>
    <name evidence="2" type="ORF">S12H4_16985</name>
</gene>
<proteinExistence type="predicted"/>
<dbReference type="PANTHER" id="PTHR31332:SF0">
    <property type="entry name" value="7-HYDROXYMETHYL CHLOROPHYLL A REDUCTASE, CHLOROPLASTIC"/>
    <property type="match status" value="1"/>
</dbReference>
<feature type="non-terminal residue" evidence="2">
    <location>
        <position position="1"/>
    </location>
</feature>